<feature type="region of interest" description="Disordered" evidence="1">
    <location>
        <begin position="42"/>
        <end position="74"/>
    </location>
</feature>
<evidence type="ECO:0000313" key="4">
    <source>
        <dbReference type="Proteomes" id="UP001372338"/>
    </source>
</evidence>
<proteinExistence type="predicted"/>
<evidence type="ECO:0000256" key="2">
    <source>
        <dbReference type="SAM" id="Phobius"/>
    </source>
</evidence>
<keyword evidence="4" id="KW-1185">Reference proteome</keyword>
<name>A0AAN9ELY1_CROPI</name>
<feature type="compositionally biased region" description="Basic residues" evidence="1">
    <location>
        <begin position="114"/>
        <end position="129"/>
    </location>
</feature>
<dbReference type="EMBL" id="JAYWIO010000005">
    <property type="protein sequence ID" value="KAK7260009.1"/>
    <property type="molecule type" value="Genomic_DNA"/>
</dbReference>
<keyword evidence="2" id="KW-1133">Transmembrane helix</keyword>
<feature type="compositionally biased region" description="Basic and acidic residues" evidence="1">
    <location>
        <begin position="51"/>
        <end position="62"/>
    </location>
</feature>
<accession>A0AAN9ELY1</accession>
<dbReference type="AlphaFoldDB" id="A0AAN9ELY1"/>
<keyword evidence="2" id="KW-0472">Membrane</keyword>
<protein>
    <submittedName>
        <fullName evidence="3">Uncharacterized protein</fullName>
    </submittedName>
</protein>
<sequence length="176" mass="20347">MMSCFATLLEVPARRDFVTEMASPSDLAALAAALRDAPRNLRPRQKVQRKRVGEREKVRKTELPFQRPTPSPPQHIWLSTPPSFILLSLYFLLPSILSQKKQKQKKKPEFSQNQKKKKKKKKTSKRKIGTKSNLATHKAQRKSIVSFLFLPISLHRRRVSILPNSQRCLQEPNKIT</sequence>
<comment type="caution">
    <text evidence="3">The sequence shown here is derived from an EMBL/GenBank/DDBJ whole genome shotgun (WGS) entry which is preliminary data.</text>
</comment>
<evidence type="ECO:0000313" key="3">
    <source>
        <dbReference type="EMBL" id="KAK7260009.1"/>
    </source>
</evidence>
<gene>
    <name evidence="3" type="ORF">RIF29_25696</name>
</gene>
<evidence type="ECO:0000256" key="1">
    <source>
        <dbReference type="SAM" id="MobiDB-lite"/>
    </source>
</evidence>
<feature type="region of interest" description="Disordered" evidence="1">
    <location>
        <begin position="102"/>
        <end position="137"/>
    </location>
</feature>
<dbReference type="Proteomes" id="UP001372338">
    <property type="component" value="Unassembled WGS sequence"/>
</dbReference>
<feature type="transmembrane region" description="Helical" evidence="2">
    <location>
        <begin position="76"/>
        <end position="97"/>
    </location>
</feature>
<reference evidence="3 4" key="1">
    <citation type="submission" date="2024-01" db="EMBL/GenBank/DDBJ databases">
        <title>The genomes of 5 underutilized Papilionoideae crops provide insights into root nodulation and disease resistanc.</title>
        <authorList>
            <person name="Yuan L."/>
        </authorList>
    </citation>
    <scope>NUCLEOTIDE SEQUENCE [LARGE SCALE GENOMIC DNA]</scope>
    <source>
        <strain evidence="3">ZHUSHIDOU_FW_LH</strain>
        <tissue evidence="3">Leaf</tissue>
    </source>
</reference>
<organism evidence="3 4">
    <name type="scientific">Crotalaria pallida</name>
    <name type="common">Smooth rattlebox</name>
    <name type="synonym">Crotalaria striata</name>
    <dbReference type="NCBI Taxonomy" id="3830"/>
    <lineage>
        <taxon>Eukaryota</taxon>
        <taxon>Viridiplantae</taxon>
        <taxon>Streptophyta</taxon>
        <taxon>Embryophyta</taxon>
        <taxon>Tracheophyta</taxon>
        <taxon>Spermatophyta</taxon>
        <taxon>Magnoliopsida</taxon>
        <taxon>eudicotyledons</taxon>
        <taxon>Gunneridae</taxon>
        <taxon>Pentapetalae</taxon>
        <taxon>rosids</taxon>
        <taxon>fabids</taxon>
        <taxon>Fabales</taxon>
        <taxon>Fabaceae</taxon>
        <taxon>Papilionoideae</taxon>
        <taxon>50 kb inversion clade</taxon>
        <taxon>genistoids sensu lato</taxon>
        <taxon>core genistoids</taxon>
        <taxon>Crotalarieae</taxon>
        <taxon>Crotalaria</taxon>
    </lineage>
</organism>
<keyword evidence="2" id="KW-0812">Transmembrane</keyword>